<evidence type="ECO:0000256" key="1">
    <source>
        <dbReference type="SAM" id="MobiDB-lite"/>
    </source>
</evidence>
<dbReference type="KEGG" id="slut:H9L13_06805"/>
<evidence type="ECO:0000313" key="3">
    <source>
        <dbReference type="Proteomes" id="UP000515971"/>
    </source>
</evidence>
<feature type="region of interest" description="Disordered" evidence="1">
    <location>
        <begin position="22"/>
        <end position="55"/>
    </location>
</feature>
<feature type="compositionally biased region" description="Basic and acidic residues" evidence="1">
    <location>
        <begin position="31"/>
        <end position="40"/>
    </location>
</feature>
<dbReference type="Proteomes" id="UP000515971">
    <property type="component" value="Chromosome"/>
</dbReference>
<name>A0A7G9SF16_9SPHN</name>
<accession>A0A7G9SF16</accession>
<dbReference type="AlphaFoldDB" id="A0A7G9SF16"/>
<dbReference type="RefSeq" id="WP_187537033.1">
    <property type="nucleotide sequence ID" value="NZ_BAABJT010000001.1"/>
</dbReference>
<proteinExistence type="predicted"/>
<evidence type="ECO:0000313" key="2">
    <source>
        <dbReference type="EMBL" id="QNN66441.1"/>
    </source>
</evidence>
<dbReference type="EMBL" id="CP060718">
    <property type="protein sequence ID" value="QNN66441.1"/>
    <property type="molecule type" value="Genomic_DNA"/>
</dbReference>
<keyword evidence="3" id="KW-1185">Reference proteome</keyword>
<reference evidence="2 3" key="1">
    <citation type="submission" date="2020-08" db="EMBL/GenBank/DDBJ databases">
        <title>Genome sequence of Sphingomonas lutea KCTC 23642T.</title>
        <authorList>
            <person name="Hyun D.-W."/>
            <person name="Bae J.-W."/>
        </authorList>
    </citation>
    <scope>NUCLEOTIDE SEQUENCE [LARGE SCALE GENOMIC DNA]</scope>
    <source>
        <strain evidence="2 3">KCTC 23642</strain>
    </source>
</reference>
<sequence length="144" mass="15734">MSHDKVAWPSLPAGAVSPADETANLAASAPVHEEARDARGRFLTGNSGGGRRKGSRNRLTETFIAAIEIDFAEHGPDALAQLRGDDPATYLRIIASLIPRDLILKREQRPDYSELSISELEELLGRERANGSFSRALQQARHGY</sequence>
<organism evidence="2 3">
    <name type="scientific">Sphingomonas lutea</name>
    <dbReference type="NCBI Taxonomy" id="1045317"/>
    <lineage>
        <taxon>Bacteria</taxon>
        <taxon>Pseudomonadati</taxon>
        <taxon>Pseudomonadota</taxon>
        <taxon>Alphaproteobacteria</taxon>
        <taxon>Sphingomonadales</taxon>
        <taxon>Sphingomonadaceae</taxon>
        <taxon>Sphingomonas</taxon>
    </lineage>
</organism>
<protein>
    <submittedName>
        <fullName evidence="2">Uncharacterized protein</fullName>
    </submittedName>
</protein>
<gene>
    <name evidence="2" type="ORF">H9L13_06805</name>
</gene>